<dbReference type="EMBL" id="HBGT01023681">
    <property type="protein sequence ID" value="CAD9430697.1"/>
    <property type="molecule type" value="Transcribed_RNA"/>
</dbReference>
<protein>
    <submittedName>
        <fullName evidence="1">Uncharacterized protein</fullName>
    </submittedName>
</protein>
<sequence length="212" mass="21993">MDRGPAIAYEQGAQNTWACANSGEWDILESSWSAPGLDEDGSYVNLYSTMSNQGNAGRALWPSTGASGAGVGGFGSECYVTGSESVAQITVAVIDSTGSYTYTFPSDQAESIWPGITATTAADTLQASPAAEPEGSPCTDPSSFCGVFAPFSQAATTQELADQAGFAPNDRGFCGNFLLEHFEDTQASWGSTPAVLGGKTMPWNVEMECGSD</sequence>
<reference evidence="1" key="1">
    <citation type="submission" date="2021-01" db="EMBL/GenBank/DDBJ databases">
        <authorList>
            <person name="Corre E."/>
            <person name="Pelletier E."/>
            <person name="Niang G."/>
            <person name="Scheremetjew M."/>
            <person name="Finn R."/>
            <person name="Kale V."/>
            <person name="Holt S."/>
            <person name="Cochrane G."/>
            <person name="Meng A."/>
            <person name="Brown T."/>
            <person name="Cohen L."/>
        </authorList>
    </citation>
    <scope>NUCLEOTIDE SEQUENCE</scope>
    <source>
        <strain evidence="1">RCC1693</strain>
    </source>
</reference>
<name>A0A7S2CN49_9STRA</name>
<organism evidence="1">
    <name type="scientific">Florenciella parvula</name>
    <dbReference type="NCBI Taxonomy" id="236787"/>
    <lineage>
        <taxon>Eukaryota</taxon>
        <taxon>Sar</taxon>
        <taxon>Stramenopiles</taxon>
        <taxon>Ochrophyta</taxon>
        <taxon>Dictyochophyceae</taxon>
        <taxon>Florenciellales</taxon>
        <taxon>Florenciella</taxon>
    </lineage>
</organism>
<accession>A0A7S2CN49</accession>
<gene>
    <name evidence="1" type="ORF">FPAR1323_LOCUS12295</name>
</gene>
<proteinExistence type="predicted"/>
<dbReference type="AlphaFoldDB" id="A0A7S2CN49"/>
<evidence type="ECO:0000313" key="1">
    <source>
        <dbReference type="EMBL" id="CAD9430697.1"/>
    </source>
</evidence>